<keyword evidence="8" id="KW-1133">Transmembrane helix</keyword>
<evidence type="ECO:0000313" key="11">
    <source>
        <dbReference type="Proteomes" id="UP000470384"/>
    </source>
</evidence>
<dbReference type="InterPro" id="IPR032879">
    <property type="entry name" value="FixG_C"/>
</dbReference>
<evidence type="ECO:0000256" key="6">
    <source>
        <dbReference type="ARBA" id="ARBA00023014"/>
    </source>
</evidence>
<dbReference type="Pfam" id="PF12801">
    <property type="entry name" value="Fer4_5"/>
    <property type="match status" value="1"/>
</dbReference>
<dbReference type="Pfam" id="PF11614">
    <property type="entry name" value="FixG_C"/>
    <property type="match status" value="1"/>
</dbReference>
<accession>A0A845Q8B1</accession>
<keyword evidence="3" id="KW-0479">Metal-binding</keyword>
<keyword evidence="11" id="KW-1185">Reference proteome</keyword>
<feature type="transmembrane region" description="Helical" evidence="8">
    <location>
        <begin position="195"/>
        <end position="212"/>
    </location>
</feature>
<dbReference type="InterPro" id="IPR051684">
    <property type="entry name" value="Electron_Trans/Redox"/>
</dbReference>
<feature type="transmembrane region" description="Helical" evidence="8">
    <location>
        <begin position="108"/>
        <end position="135"/>
    </location>
</feature>
<evidence type="ECO:0000259" key="9">
    <source>
        <dbReference type="PROSITE" id="PS51379"/>
    </source>
</evidence>
<dbReference type="NCBIfam" id="TIGR02745">
    <property type="entry name" value="ccoG_rdxA_fixG"/>
    <property type="match status" value="1"/>
</dbReference>
<keyword evidence="5" id="KW-0408">Iron</keyword>
<keyword evidence="2" id="KW-0004">4Fe-4S</keyword>
<feature type="transmembrane region" description="Helical" evidence="8">
    <location>
        <begin position="228"/>
        <end position="248"/>
    </location>
</feature>
<keyword evidence="8" id="KW-0472">Membrane</keyword>
<evidence type="ECO:0000256" key="4">
    <source>
        <dbReference type="ARBA" id="ARBA00022982"/>
    </source>
</evidence>
<dbReference type="Proteomes" id="UP000470384">
    <property type="component" value="Unassembled WGS sequence"/>
</dbReference>
<gene>
    <name evidence="10" type="primary">ccoG</name>
    <name evidence="10" type="ORF">GTQ45_02945</name>
</gene>
<dbReference type="PANTHER" id="PTHR30176:SF3">
    <property type="entry name" value="FERREDOXIN-TYPE PROTEIN NAPH"/>
    <property type="match status" value="1"/>
</dbReference>
<organism evidence="10 11">
    <name type="scientific">Pyruvatibacter mobilis</name>
    <dbReference type="NCBI Taxonomy" id="1712261"/>
    <lineage>
        <taxon>Bacteria</taxon>
        <taxon>Pseudomonadati</taxon>
        <taxon>Pseudomonadota</taxon>
        <taxon>Alphaproteobacteria</taxon>
        <taxon>Hyphomicrobiales</taxon>
        <taxon>Parvibaculaceae</taxon>
        <taxon>Pyruvatibacter</taxon>
    </lineage>
</organism>
<dbReference type="Gene3D" id="2.60.40.10">
    <property type="entry name" value="Immunoglobulins"/>
    <property type="match status" value="1"/>
</dbReference>
<keyword evidence="4" id="KW-0249">Electron transport</keyword>
<dbReference type="InterPro" id="IPR017896">
    <property type="entry name" value="4Fe4S_Fe-S-bd"/>
</dbReference>
<dbReference type="PROSITE" id="PS00198">
    <property type="entry name" value="4FE4S_FER_1"/>
    <property type="match status" value="1"/>
</dbReference>
<protein>
    <submittedName>
        <fullName evidence="10">Cytochrome c oxidase accessory protein CcoG</fullName>
    </submittedName>
</protein>
<name>A0A845Q8B1_9HYPH</name>
<feature type="region of interest" description="Disordered" evidence="7">
    <location>
        <begin position="20"/>
        <end position="46"/>
    </location>
</feature>
<comment type="caution">
    <text evidence="10">The sequence shown here is derived from an EMBL/GenBank/DDBJ whole genome shotgun (WGS) entry which is preliminary data.</text>
</comment>
<keyword evidence="6" id="KW-0411">Iron-sulfur</keyword>
<feature type="compositionally biased region" description="Basic and acidic residues" evidence="7">
    <location>
        <begin position="28"/>
        <end position="39"/>
    </location>
</feature>
<dbReference type="InterPro" id="IPR013783">
    <property type="entry name" value="Ig-like_fold"/>
</dbReference>
<dbReference type="Pfam" id="PF13746">
    <property type="entry name" value="Fer4_18"/>
    <property type="match status" value="1"/>
</dbReference>
<keyword evidence="1" id="KW-0813">Transport</keyword>
<feature type="transmembrane region" description="Helical" evidence="8">
    <location>
        <begin position="373"/>
        <end position="392"/>
    </location>
</feature>
<dbReference type="OrthoDB" id="9811700at2"/>
<dbReference type="PROSITE" id="PS51379">
    <property type="entry name" value="4FE4S_FER_2"/>
    <property type="match status" value="1"/>
</dbReference>
<keyword evidence="8" id="KW-0812">Transmembrane</keyword>
<dbReference type="PANTHER" id="PTHR30176">
    <property type="entry name" value="FERREDOXIN-TYPE PROTEIN NAPH"/>
    <property type="match status" value="1"/>
</dbReference>
<evidence type="ECO:0000256" key="8">
    <source>
        <dbReference type="SAM" id="Phobius"/>
    </source>
</evidence>
<dbReference type="InterPro" id="IPR014116">
    <property type="entry name" value="Cyt_c_oxidase_cbb3_FixG"/>
</dbReference>
<evidence type="ECO:0000256" key="3">
    <source>
        <dbReference type="ARBA" id="ARBA00022723"/>
    </source>
</evidence>
<dbReference type="GO" id="GO:0005886">
    <property type="term" value="C:plasma membrane"/>
    <property type="evidence" value="ECO:0007669"/>
    <property type="project" value="TreeGrafter"/>
</dbReference>
<evidence type="ECO:0000256" key="1">
    <source>
        <dbReference type="ARBA" id="ARBA00022448"/>
    </source>
</evidence>
<sequence length="515" mass="57447">MDGGAGDGLSKLAQEAAANVSGAASPARAHEKVERHDVEAVNSSSQRSLYAKRQPIHPKLVHGTFRNLKWAMMSVALGVYYLLPWIRWDRGPNAPDQAVLLDMPGRRFYFFFIEIWPQEIYFITGLLVLASLILFLATSMFGRVWCGYACPQTVWTDLFIMVERMVEGDRNKRLRLQKQSMSAGKFGRKVLKHGIWLLIAVATGGAWVFYFADAPTLAMQLVSFEAPAVAYLFIGVFTVTTYMLGGLAREQVCTYMCPWPRIQGALVDDQSFLVSYRVDRGEPRGPHRKGESWEGRGDCIDCKQCVVACPMGIDIRDGDQLECIQCALCIDACNDIMDKIGRPRGLITYDNFDNQERRAKGEKARTRLIRPRTVLYALLIAVVGFVMLGVLVTRSTLDVNVLRDRNPLFVTLSDGSVRNGYEVKILNKRNEERVFMVSVEGLDGATLSTLTESGLKELAVPVAPDRLRNVRLFLVLPPDGADALSDGRADIRFVITDSADGQQVVNDTTFRGPDF</sequence>
<feature type="domain" description="4Fe-4S ferredoxin-type" evidence="9">
    <location>
        <begin position="289"/>
        <end position="318"/>
    </location>
</feature>
<dbReference type="InterPro" id="IPR017900">
    <property type="entry name" value="4Fe4S_Fe_S_CS"/>
</dbReference>
<reference evidence="10 11" key="1">
    <citation type="journal article" date="2016" name="Int. J. Syst. Evol. Microbiol.">
        <title>Pyruvatibacter mobilis gen. nov., sp. nov., a marine bacterium from the culture broth of Picochlorum sp. 122.</title>
        <authorList>
            <person name="Wang G."/>
            <person name="Tang M."/>
            <person name="Wu H."/>
            <person name="Dai S."/>
            <person name="Li T."/>
            <person name="Chen C."/>
            <person name="He H."/>
            <person name="Fan J."/>
            <person name="Xiang W."/>
            <person name="Li X."/>
        </authorList>
    </citation>
    <scope>NUCLEOTIDE SEQUENCE [LARGE SCALE GENOMIC DNA]</scope>
    <source>
        <strain evidence="10 11">GYP-11</strain>
    </source>
</reference>
<evidence type="ECO:0000256" key="5">
    <source>
        <dbReference type="ARBA" id="ARBA00023004"/>
    </source>
</evidence>
<dbReference type="SUPFAM" id="SSF54862">
    <property type="entry name" value="4Fe-4S ferredoxins"/>
    <property type="match status" value="1"/>
</dbReference>
<dbReference type="GO" id="GO:0051539">
    <property type="term" value="F:4 iron, 4 sulfur cluster binding"/>
    <property type="evidence" value="ECO:0007669"/>
    <property type="project" value="UniProtKB-KW"/>
</dbReference>
<evidence type="ECO:0000256" key="2">
    <source>
        <dbReference type="ARBA" id="ARBA00022485"/>
    </source>
</evidence>
<evidence type="ECO:0000313" key="10">
    <source>
        <dbReference type="EMBL" id="NBG94684.1"/>
    </source>
</evidence>
<dbReference type="GO" id="GO:0046872">
    <property type="term" value="F:metal ion binding"/>
    <property type="evidence" value="ECO:0007669"/>
    <property type="project" value="UniProtKB-KW"/>
</dbReference>
<dbReference type="EMBL" id="WXYQ01000001">
    <property type="protein sequence ID" value="NBG94684.1"/>
    <property type="molecule type" value="Genomic_DNA"/>
</dbReference>
<dbReference type="AlphaFoldDB" id="A0A845Q8B1"/>
<evidence type="ECO:0000256" key="7">
    <source>
        <dbReference type="SAM" id="MobiDB-lite"/>
    </source>
</evidence>
<proteinExistence type="predicted"/>